<gene>
    <name evidence="1" type="ORF">G4D63_18125</name>
</gene>
<organism evidence="1 2">
    <name type="scientific">Bacillus mesophilus</name>
    <dbReference type="NCBI Taxonomy" id="1808955"/>
    <lineage>
        <taxon>Bacteria</taxon>
        <taxon>Bacillati</taxon>
        <taxon>Bacillota</taxon>
        <taxon>Bacilli</taxon>
        <taxon>Bacillales</taxon>
        <taxon>Bacillaceae</taxon>
        <taxon>Bacillus</taxon>
    </lineage>
</organism>
<dbReference type="AlphaFoldDB" id="A0A6M0QBD9"/>
<reference evidence="1 2" key="1">
    <citation type="submission" date="2020-02" db="EMBL/GenBank/DDBJ databases">
        <title>Bacillus aquiflavi sp. nov., isolated from yellow water of strong flavor Chinese baijiu in Yibin region of China.</title>
        <authorList>
            <person name="Xie J."/>
        </authorList>
    </citation>
    <scope>NUCLEOTIDE SEQUENCE [LARGE SCALE GENOMIC DNA]</scope>
    <source>
        <strain evidence="1 2">SA4</strain>
    </source>
</reference>
<comment type="caution">
    <text evidence="1">The sequence shown here is derived from an EMBL/GenBank/DDBJ whole genome shotgun (WGS) entry which is preliminary data.</text>
</comment>
<name>A0A6M0QBD9_9BACI</name>
<protein>
    <submittedName>
        <fullName evidence="1">Uncharacterized protein</fullName>
    </submittedName>
</protein>
<evidence type="ECO:0000313" key="2">
    <source>
        <dbReference type="Proteomes" id="UP000481043"/>
    </source>
</evidence>
<accession>A0A6M0QBD9</accession>
<dbReference type="Proteomes" id="UP000481043">
    <property type="component" value="Unassembled WGS sequence"/>
</dbReference>
<keyword evidence="2" id="KW-1185">Reference proteome</keyword>
<proteinExistence type="predicted"/>
<dbReference type="RefSeq" id="WP_163181371.1">
    <property type="nucleotide sequence ID" value="NZ_JAAIWM010000008.1"/>
</dbReference>
<evidence type="ECO:0000313" key="1">
    <source>
        <dbReference type="EMBL" id="NEY73636.1"/>
    </source>
</evidence>
<sequence>MSLEWFHRMENAVRISLPDLCESFDEFEILFDTNTTTYNPEYIFSIQTVDDVEDFCIISFDPTNQEFFSFYYHEELDIQSKVLFRDADEILGYVHATFHEYIGDIDEDELLEEDLDELGNHLYEEISDDQEFQSSEFVGDDLDELKETIEWISNDKHLHIEDEERDQYSIHLRLGRDIETGDGVLYRHTIMKHDEEDIEDEMIFYFKEDEAGYIAELFNEFTGQNHINH</sequence>
<dbReference type="EMBL" id="JAAIWM010000008">
    <property type="protein sequence ID" value="NEY73636.1"/>
    <property type="molecule type" value="Genomic_DNA"/>
</dbReference>